<dbReference type="RefSeq" id="WP_244654474.1">
    <property type="nucleotide sequence ID" value="NZ_BMHW01000005.1"/>
</dbReference>
<dbReference type="PANTHER" id="PTHR33154">
    <property type="entry name" value="TRANSCRIPTIONAL REGULATOR, ARSR FAMILY"/>
    <property type="match status" value="1"/>
</dbReference>
<protein>
    <submittedName>
        <fullName evidence="5">DNA-binding transcriptional ArsR family regulator</fullName>
    </submittedName>
</protein>
<evidence type="ECO:0000256" key="3">
    <source>
        <dbReference type="ARBA" id="ARBA00023163"/>
    </source>
</evidence>
<dbReference type="InterPro" id="IPR036390">
    <property type="entry name" value="WH_DNA-bd_sf"/>
</dbReference>
<proteinExistence type="predicted"/>
<dbReference type="NCBIfam" id="NF033788">
    <property type="entry name" value="HTH_metalloreg"/>
    <property type="match status" value="1"/>
</dbReference>
<dbReference type="SUPFAM" id="SSF46785">
    <property type="entry name" value="Winged helix' DNA-binding domain"/>
    <property type="match status" value="1"/>
</dbReference>
<dbReference type="EMBL" id="JACHEG010000006">
    <property type="protein sequence ID" value="MBB6164673.1"/>
    <property type="molecule type" value="Genomic_DNA"/>
</dbReference>
<reference evidence="5 6" key="1">
    <citation type="submission" date="2020-08" db="EMBL/GenBank/DDBJ databases">
        <title>Genomic Encyclopedia of Type Strains, Phase IV (KMG-IV): sequencing the most valuable type-strain genomes for metagenomic binning, comparative biology and taxonomic classification.</title>
        <authorList>
            <person name="Goeker M."/>
        </authorList>
    </citation>
    <scope>NUCLEOTIDE SEQUENCE [LARGE SCALE GENOMIC DNA]</scope>
    <source>
        <strain evidence="5 6">DSM 100734</strain>
    </source>
</reference>
<evidence type="ECO:0000259" key="4">
    <source>
        <dbReference type="PROSITE" id="PS50987"/>
    </source>
</evidence>
<keyword evidence="3" id="KW-0804">Transcription</keyword>
<dbReference type="Pfam" id="PF01022">
    <property type="entry name" value="HTH_5"/>
    <property type="match status" value="1"/>
</dbReference>
<dbReference type="InterPro" id="IPR036388">
    <property type="entry name" value="WH-like_DNA-bd_sf"/>
</dbReference>
<evidence type="ECO:0000313" key="6">
    <source>
        <dbReference type="Proteomes" id="UP000547879"/>
    </source>
</evidence>
<name>A0A7W9YBF5_9HYPH</name>
<comment type="caution">
    <text evidence="5">The sequence shown here is derived from an EMBL/GenBank/DDBJ whole genome shotgun (WGS) entry which is preliminary data.</text>
</comment>
<dbReference type="PRINTS" id="PR00778">
    <property type="entry name" value="HTHARSR"/>
</dbReference>
<evidence type="ECO:0000256" key="1">
    <source>
        <dbReference type="ARBA" id="ARBA00023015"/>
    </source>
</evidence>
<dbReference type="InterPro" id="IPR011991">
    <property type="entry name" value="ArsR-like_HTH"/>
</dbReference>
<dbReference type="CDD" id="cd00090">
    <property type="entry name" value="HTH_ARSR"/>
    <property type="match status" value="1"/>
</dbReference>
<dbReference type="AlphaFoldDB" id="A0A7W9YBF5"/>
<keyword evidence="6" id="KW-1185">Reference proteome</keyword>
<dbReference type="PROSITE" id="PS50987">
    <property type="entry name" value="HTH_ARSR_2"/>
    <property type="match status" value="1"/>
</dbReference>
<gene>
    <name evidence="5" type="ORF">HNQ72_004518</name>
</gene>
<dbReference type="InterPro" id="IPR051081">
    <property type="entry name" value="HTH_MetalResp_TranReg"/>
</dbReference>
<dbReference type="InterPro" id="IPR001845">
    <property type="entry name" value="HTH_ArsR_DNA-bd_dom"/>
</dbReference>
<dbReference type="GO" id="GO:0003677">
    <property type="term" value="F:DNA binding"/>
    <property type="evidence" value="ECO:0007669"/>
    <property type="project" value="UniProtKB-KW"/>
</dbReference>
<dbReference type="GO" id="GO:0003700">
    <property type="term" value="F:DNA-binding transcription factor activity"/>
    <property type="evidence" value="ECO:0007669"/>
    <property type="project" value="InterPro"/>
</dbReference>
<feature type="domain" description="HTH arsR-type" evidence="4">
    <location>
        <begin position="2"/>
        <end position="96"/>
    </location>
</feature>
<keyword evidence="2 5" id="KW-0238">DNA-binding</keyword>
<evidence type="ECO:0000313" key="5">
    <source>
        <dbReference type="EMBL" id="MBB6164673.1"/>
    </source>
</evidence>
<evidence type="ECO:0000256" key="2">
    <source>
        <dbReference type="ARBA" id="ARBA00023125"/>
    </source>
</evidence>
<keyword evidence="1" id="KW-0805">Transcription regulation</keyword>
<dbReference type="Gene3D" id="1.10.10.10">
    <property type="entry name" value="Winged helix-like DNA-binding domain superfamily/Winged helix DNA-binding domain"/>
    <property type="match status" value="1"/>
</dbReference>
<organism evidence="5 6">
    <name type="scientific">Rhizobium wenxiniae</name>
    <dbReference type="NCBI Taxonomy" id="1737357"/>
    <lineage>
        <taxon>Bacteria</taxon>
        <taxon>Pseudomonadati</taxon>
        <taxon>Pseudomonadota</taxon>
        <taxon>Alphaproteobacteria</taxon>
        <taxon>Hyphomicrobiales</taxon>
        <taxon>Rhizobiaceae</taxon>
        <taxon>Rhizobium/Agrobacterium group</taxon>
        <taxon>Rhizobium</taxon>
    </lineage>
</organism>
<accession>A0A7W9YBF5</accession>
<sequence length="109" mass="12157">MRSKDALEIHSKLLSALANHKRLQIMQIISEQEVGVGDLAKKVGLSQSALSQHLARLRNEQLVVTRRDAQNVYYSTNHAGVRTILNSLKSIERSAPEDKPKTNLIETGQ</sequence>
<dbReference type="SMART" id="SM00418">
    <property type="entry name" value="HTH_ARSR"/>
    <property type="match status" value="1"/>
</dbReference>
<dbReference type="Proteomes" id="UP000547879">
    <property type="component" value="Unassembled WGS sequence"/>
</dbReference>
<dbReference type="PANTHER" id="PTHR33154:SF28">
    <property type="entry name" value="HTH-TYPE TRANSCRIPTIONAL REGULATOR YGAV-RELATED"/>
    <property type="match status" value="1"/>
</dbReference>